<gene>
    <name evidence="1" type="ORF">L1987_05141</name>
</gene>
<proteinExistence type="predicted"/>
<reference evidence="2" key="1">
    <citation type="journal article" date="2022" name="Mol. Ecol. Resour.">
        <title>The genomes of chicory, endive, great burdock and yacon provide insights into Asteraceae palaeo-polyploidization history and plant inulin production.</title>
        <authorList>
            <person name="Fan W."/>
            <person name="Wang S."/>
            <person name="Wang H."/>
            <person name="Wang A."/>
            <person name="Jiang F."/>
            <person name="Liu H."/>
            <person name="Zhao H."/>
            <person name="Xu D."/>
            <person name="Zhang Y."/>
        </authorList>
    </citation>
    <scope>NUCLEOTIDE SEQUENCE [LARGE SCALE GENOMIC DNA]</scope>
    <source>
        <strain evidence="2">cv. Yunnan</strain>
    </source>
</reference>
<name>A0ACB9JUI8_9ASTR</name>
<sequence length="568" mass="61626">MRVENYDGYYKIKRMIFSRIVGSFHRHPKSLIATGGRKYLNGVGLKCNFSGLIAEEESEMKEFNDYLDNLKNHEKSGVPKGAGTDTHDGFDLGRMMRLMQSLGNPQSKYKAIHIAGTKGKGSTAAFLSNILRAEGYSVGCYTSPHIKTIRERITVGKLGDLVSAKSVNSLFQRIKVVLDQAVQLEQGHLSHFEVLTAVAFNLFAEENVDIAVIETGLGGARDATNIITSSDLAVSVITTISEEHLAALGGSLESIAVAKSGIIKHGCPVVLGGPYLPHIELILRNKASSMCSPVISASDFGNRSIIKGLSNVSGIPCQLTDIILDMEKDLQLSIELFDVKLRLLGQHQLQNAVTATCAAFCLRYQGWRISDGAIRTGLESTQLLGRSQFLTSVEAEALGLPAATILLDGAHTKESAKALADMIQITYPDAKLVFVVAMASDKDHQAFARELLAVKQVDGVILTEVSIAGDRFRTASLSLLRDRWIQASDELGIKFCEYGVEEYNELLKNQSGKCADELHDSTLLFSSRSVLESLRIGNKILKSKGTDRPGLLVVTGSLHIVSSVLCSI</sequence>
<comment type="caution">
    <text evidence="1">The sequence shown here is derived from an EMBL/GenBank/DDBJ whole genome shotgun (WGS) entry which is preliminary data.</text>
</comment>
<evidence type="ECO:0000313" key="1">
    <source>
        <dbReference type="EMBL" id="KAI3823701.1"/>
    </source>
</evidence>
<keyword evidence="2" id="KW-1185">Reference proteome</keyword>
<evidence type="ECO:0000313" key="2">
    <source>
        <dbReference type="Proteomes" id="UP001056120"/>
    </source>
</evidence>
<organism evidence="1 2">
    <name type="scientific">Smallanthus sonchifolius</name>
    <dbReference type="NCBI Taxonomy" id="185202"/>
    <lineage>
        <taxon>Eukaryota</taxon>
        <taxon>Viridiplantae</taxon>
        <taxon>Streptophyta</taxon>
        <taxon>Embryophyta</taxon>
        <taxon>Tracheophyta</taxon>
        <taxon>Spermatophyta</taxon>
        <taxon>Magnoliopsida</taxon>
        <taxon>eudicotyledons</taxon>
        <taxon>Gunneridae</taxon>
        <taxon>Pentapetalae</taxon>
        <taxon>asterids</taxon>
        <taxon>campanulids</taxon>
        <taxon>Asterales</taxon>
        <taxon>Asteraceae</taxon>
        <taxon>Asteroideae</taxon>
        <taxon>Heliantheae alliance</taxon>
        <taxon>Millerieae</taxon>
        <taxon>Smallanthus</taxon>
    </lineage>
</organism>
<dbReference type="EMBL" id="CM042019">
    <property type="protein sequence ID" value="KAI3823701.1"/>
    <property type="molecule type" value="Genomic_DNA"/>
</dbReference>
<protein>
    <submittedName>
        <fullName evidence="1">Uncharacterized protein</fullName>
    </submittedName>
</protein>
<accession>A0ACB9JUI8</accession>
<reference evidence="1 2" key="2">
    <citation type="journal article" date="2022" name="Mol. Ecol. Resour.">
        <title>The genomes of chicory, endive, great burdock and yacon provide insights into Asteraceae paleo-polyploidization history and plant inulin production.</title>
        <authorList>
            <person name="Fan W."/>
            <person name="Wang S."/>
            <person name="Wang H."/>
            <person name="Wang A."/>
            <person name="Jiang F."/>
            <person name="Liu H."/>
            <person name="Zhao H."/>
            <person name="Xu D."/>
            <person name="Zhang Y."/>
        </authorList>
    </citation>
    <scope>NUCLEOTIDE SEQUENCE [LARGE SCALE GENOMIC DNA]</scope>
    <source>
        <strain evidence="2">cv. Yunnan</strain>
        <tissue evidence="1">Leaves</tissue>
    </source>
</reference>
<dbReference type="Proteomes" id="UP001056120">
    <property type="component" value="Linkage Group LG02"/>
</dbReference>